<dbReference type="GO" id="GO:0019825">
    <property type="term" value="F:oxygen binding"/>
    <property type="evidence" value="ECO:0007669"/>
    <property type="project" value="InterPro"/>
</dbReference>
<comment type="caution">
    <text evidence="1">The sequence shown here is derived from an EMBL/GenBank/DDBJ whole genome shotgun (WGS) entry which is preliminary data.</text>
</comment>
<dbReference type="RefSeq" id="WP_207857757.1">
    <property type="nucleotide sequence ID" value="NZ_JAFREP010000004.1"/>
</dbReference>
<dbReference type="InterPro" id="IPR009050">
    <property type="entry name" value="Globin-like_sf"/>
</dbReference>
<keyword evidence="2" id="KW-1185">Reference proteome</keyword>
<evidence type="ECO:0008006" key="3">
    <source>
        <dbReference type="Google" id="ProtNLM"/>
    </source>
</evidence>
<protein>
    <recommendedName>
        <fullName evidence="3">Globin</fullName>
    </recommendedName>
</protein>
<dbReference type="InterPro" id="IPR012292">
    <property type="entry name" value="Globin/Proto"/>
</dbReference>
<reference evidence="1" key="1">
    <citation type="submission" date="2021-03" db="EMBL/GenBank/DDBJ databases">
        <authorList>
            <person name="Wang G."/>
        </authorList>
    </citation>
    <scope>NUCLEOTIDE SEQUENCE</scope>
    <source>
        <strain evidence="1">KCTC 12899</strain>
    </source>
</reference>
<dbReference type="GO" id="GO:0020037">
    <property type="term" value="F:heme binding"/>
    <property type="evidence" value="ECO:0007669"/>
    <property type="project" value="InterPro"/>
</dbReference>
<evidence type="ECO:0000313" key="1">
    <source>
        <dbReference type="EMBL" id="MBO1318144.1"/>
    </source>
</evidence>
<sequence length="146" mass="16926">MRPPHPVYESLIRITNESHAGWRFFLGTFYSRFMNESPEIRDMFDGIDIERQIQMLQISLQAILHVGSQSDIPIGFEELAEKHGPDGLNVQVRHFHMWMNCFLATVEELDPDCDSRTMKAWRHALQTGIDYMVRLSGVAGESRVFE</sequence>
<organism evidence="1 2">
    <name type="scientific">Acanthopleuribacter pedis</name>
    <dbReference type="NCBI Taxonomy" id="442870"/>
    <lineage>
        <taxon>Bacteria</taxon>
        <taxon>Pseudomonadati</taxon>
        <taxon>Acidobacteriota</taxon>
        <taxon>Holophagae</taxon>
        <taxon>Acanthopleuribacterales</taxon>
        <taxon>Acanthopleuribacteraceae</taxon>
        <taxon>Acanthopleuribacter</taxon>
    </lineage>
</organism>
<proteinExistence type="predicted"/>
<dbReference type="SUPFAM" id="SSF46458">
    <property type="entry name" value="Globin-like"/>
    <property type="match status" value="1"/>
</dbReference>
<accession>A0A8J7Q525</accession>
<evidence type="ECO:0000313" key="2">
    <source>
        <dbReference type="Proteomes" id="UP000664417"/>
    </source>
</evidence>
<dbReference type="Proteomes" id="UP000664417">
    <property type="component" value="Unassembled WGS sequence"/>
</dbReference>
<gene>
    <name evidence="1" type="ORF">J3U88_06740</name>
</gene>
<name>A0A8J7Q525_9BACT</name>
<dbReference type="Gene3D" id="1.10.490.10">
    <property type="entry name" value="Globins"/>
    <property type="match status" value="1"/>
</dbReference>
<dbReference type="EMBL" id="JAFREP010000004">
    <property type="protein sequence ID" value="MBO1318144.1"/>
    <property type="molecule type" value="Genomic_DNA"/>
</dbReference>
<dbReference type="AlphaFoldDB" id="A0A8J7Q525"/>